<sequence length="2287" mass="237367">MYPNRINKSLAIVLLVAILLVSVFPTASQVHAATAPVTVELPIVNDYYVDESGNYPAGDGVYNAKSGNWVGSSSDPEYGEARAAVKFDLSSLPTNASISSAELKIYVNDALGSPDSLTVWGSFTNDWDDNRTSMLPMDEKLSEKTGDIAIGQWLSLPVTGFAERRLAADKLVSLVLTGNATGNASFNFNSMESTDSEQYGPANHPVLTVTYSIKSSNADLSDLSASNISLTPVFNAGTTSYSASVANEVASVDLTPTLADSTASVTVNGSAVANGTAATVELDVGVNDIAVEVTAENGTTKKTYTVTITRAESSNADLSGLELNAGELNPAFEPAKTEYVVSVGNSVASMEMKPTVADSTASVAIEGAEVPGGSTSSVPLAVGANEIEIVVTAQDGTEKTYKLTVTRAKSSNANLSGLELDEGELSPTFDPSKTEYAVSVGNDVSGVELMATVADSTATLTIDGEAVTSGSSRAVPLIVGPNEVEIVVTAQDGTKKIYTVTVTRAESNNADLNGLEPDVGTLSPTFDPAKTEYAVSIGNSVSSIELTATVADNTATLTIDGEAVTSGTAFSIPINVGSNEIEIVVTAQDGTEKTYTVLVSRAESSNADLVGLEPDVGTLSPTFDPAKTEYAVSVGNSVSSIELTATVADNTATLTIDGEEAISGTAFPIPINVGSNEIEIVVTAQDGTEKTYTVAVTRAESSNADLSGLELDEGELSPTFDPAKTEYAVSVGNSVSSIELTATVADNTATLTIDGEEAISGTAFPIPINVGSNEIEIVVTAQDGTEKTYTVTVTRVESSNADLSGLELDEGELSPTFDPAKTEYEVSVANSVSNVEMTAAVADNTATLTVNGEDATSGTAFSIPTNVGSNKIKIIVTAQDGTEKTYTVTVTRAESSNADLIGLETDVGELSPIFDPAKTEYAVSVGNSVSIVELTAAVADNTATLTIDGEDATSGTVFSIPINVGPNEIRIVVTAQDGTELTYTVTVTRAESSNADLSVLETNVGTLNPSFDPAKTEYEVSVGNSVSSIELTATAADNTATLTVDDEVATSGTVFPIPINVGSNEIEIVVTAQNSTEKTYTITVTRAESSNAYLIGLETDVGTLSPTFDPAKSEYALSVGNSVSIVELTSTVADSTATLTINNEEATNGTAQAIPLEVGLNEIKIVVTAQDGTEKMYTITVTRAESSNADLSGLELDEGELSPTFDPAKTEYEVSVGNSASSVELTATVADSTATLTINNEDATSGTAQAIPLEVGLNEIKIVVTAQDGTDKTYSVTVTRAESSNADLSGLKTDEGELSPMFDPAKTEYAVSVGNSVSGVELTATVADSTATLTIDGEAVTSGFAKAVSVAVGPNEVEIVVTAQDGTEKTYTVTVIRAESSNANLSGLELDVGELSPSFDPAKTEYAVSVANSVSSVNLNATVADSTAMLMIDGEDATSGTARAVLLAVGPNEVEIVVKAQDGTEKTYTVIVTRAESSNADLSGLDLNVGTLNPSFDPAKTEYALSVGSNVSSFELTATVADSMATLTIDGEEATSGIAFSHPIIVGPNEINILVTAQDGTEKTYTVTVTRAESSNASLSRLETDKGTLGPTFDPTKTEYALSVGNSVSSLELTATVADSTATVAINGAKVASGSASAVPLAVGSNEIKIVVTAQDGTEKTYTVTVTRAESSNADLSGLDTNVGTLNPSFDPAKTEYSLSVGNGVSSVELTPTVADRTSKLMINGEEATSGISQAIPLAVGANKLELVITAQDGTEKAYNITITRAFSSNANLSSLATDPEGLSPSFAPGFFSYNLNTTATELKIKPTAADPASIVKVMNAVVASGSQASLDLKVGANTITVTVVAQDGVTEQTYSINVIRSLIDSNPGPGPGTIFPPGNQDADSDTGTDVEQDDESTVFTDDVDSERLTQLLTQLGPDRTISIPVSSGANAVSIRFNGSDVYKLAEQHVLAEVRAPIGTYTVPAADIPFRQLLSEFGQPADVSDIVFTIEISISDKDNAQLVEKAASESDYRLLVPPVDFSMSATYRGRTIEIERFNRFVERRIPIPDGTDSSRISTAVVLNTDGSLRPVPTRLEEKDGRTIAIISSLTNSTYAIVGFSPKFDDIARHWAADAIRDLASRLIVRGGTSSAFNPNVSITRAEFIAIVVRALGLPEDGETSRYADVRAGDWFRGAVSAAQEYGLIQGASDGRFLPLNTISRQEAMVILSRAMELAGMNTDISAEESEAVLSKYADYGKIGAWAKQAAAASVQNQLITGNEAGIMPLRNLTRAETAAVVQRFLANAGLI</sequence>
<name>A0A841SX19_9BACL</name>
<feature type="chain" id="PRO_5032879632" evidence="2">
    <location>
        <begin position="33"/>
        <end position="2287"/>
    </location>
</feature>
<feature type="signal peptide" evidence="2">
    <location>
        <begin position="1"/>
        <end position="32"/>
    </location>
</feature>
<dbReference type="EMBL" id="JACJVQ010000007">
    <property type="protein sequence ID" value="MBB6634695.1"/>
    <property type="molecule type" value="Genomic_DNA"/>
</dbReference>
<dbReference type="PROSITE" id="PS51272">
    <property type="entry name" value="SLH"/>
    <property type="match status" value="3"/>
</dbReference>
<feature type="domain" description="SLH" evidence="3">
    <location>
        <begin position="2098"/>
        <end position="2161"/>
    </location>
</feature>
<dbReference type="NCBIfam" id="NF033679">
    <property type="entry name" value="DNRLRE_dom"/>
    <property type="match status" value="1"/>
</dbReference>
<dbReference type="InterPro" id="IPR025883">
    <property type="entry name" value="Cadherin-like_domain"/>
</dbReference>
<keyword evidence="2" id="KW-0732">Signal</keyword>
<gene>
    <name evidence="4" type="ORF">H7B67_11295</name>
</gene>
<evidence type="ECO:0000313" key="4">
    <source>
        <dbReference type="EMBL" id="MBB6634695.1"/>
    </source>
</evidence>
<feature type="compositionally biased region" description="Acidic residues" evidence="1">
    <location>
        <begin position="1883"/>
        <end position="1898"/>
    </location>
</feature>
<feature type="domain" description="SLH" evidence="3">
    <location>
        <begin position="2229"/>
        <end position="2287"/>
    </location>
</feature>
<dbReference type="InterPro" id="IPR001119">
    <property type="entry name" value="SLH_dom"/>
</dbReference>
<comment type="caution">
    <text evidence="4">The sequence shown here is derived from an EMBL/GenBank/DDBJ whole genome shotgun (WGS) entry which is preliminary data.</text>
</comment>
<feature type="domain" description="SLH" evidence="3">
    <location>
        <begin position="2162"/>
        <end position="2221"/>
    </location>
</feature>
<dbReference type="Proteomes" id="UP000535838">
    <property type="component" value="Unassembled WGS sequence"/>
</dbReference>
<keyword evidence="5" id="KW-1185">Reference proteome</keyword>
<feature type="region of interest" description="Disordered" evidence="1">
    <location>
        <begin position="1866"/>
        <end position="1898"/>
    </location>
</feature>
<dbReference type="Pfam" id="PF12733">
    <property type="entry name" value="Cadherin-like"/>
    <property type="match status" value="17"/>
</dbReference>
<dbReference type="Pfam" id="PF00395">
    <property type="entry name" value="SLH"/>
    <property type="match status" value="3"/>
</dbReference>
<evidence type="ECO:0000256" key="1">
    <source>
        <dbReference type="SAM" id="MobiDB-lite"/>
    </source>
</evidence>
<evidence type="ECO:0000313" key="5">
    <source>
        <dbReference type="Proteomes" id="UP000535838"/>
    </source>
</evidence>
<dbReference type="PANTHER" id="PTHR14776">
    <property type="entry name" value="CADHERIN-LIKE AND PC-ESTERASE DOMAIN-CONTAINING PROTEIN 1"/>
    <property type="match status" value="1"/>
</dbReference>
<protein>
    <submittedName>
        <fullName evidence="4">Cadherin-like beta sandwich domain-containing protein</fullName>
    </submittedName>
</protein>
<dbReference type="RefSeq" id="WP_185119923.1">
    <property type="nucleotide sequence ID" value="NZ_JACJVQ010000007.1"/>
</dbReference>
<organism evidence="4 5">
    <name type="scientific">Cohnella thailandensis</name>
    <dbReference type="NCBI Taxonomy" id="557557"/>
    <lineage>
        <taxon>Bacteria</taxon>
        <taxon>Bacillati</taxon>
        <taxon>Bacillota</taxon>
        <taxon>Bacilli</taxon>
        <taxon>Bacillales</taxon>
        <taxon>Paenibacillaceae</taxon>
        <taxon>Cohnella</taxon>
    </lineage>
</organism>
<evidence type="ECO:0000259" key="3">
    <source>
        <dbReference type="PROSITE" id="PS51272"/>
    </source>
</evidence>
<reference evidence="4 5" key="1">
    <citation type="submission" date="2020-08" db="EMBL/GenBank/DDBJ databases">
        <title>Cohnella phylogeny.</title>
        <authorList>
            <person name="Dunlap C."/>
        </authorList>
    </citation>
    <scope>NUCLEOTIDE SEQUENCE [LARGE SCALE GENOMIC DNA]</scope>
    <source>
        <strain evidence="4 5">DSM 25241</strain>
    </source>
</reference>
<accession>A0A841SX19</accession>
<evidence type="ECO:0000256" key="2">
    <source>
        <dbReference type="SAM" id="SignalP"/>
    </source>
</evidence>
<proteinExistence type="predicted"/>
<dbReference type="PANTHER" id="PTHR14776:SF1">
    <property type="entry name" value="CADHERIN-LIKE AND PC-ESTERASE DOMAIN-CONTAINING PROTEIN 1"/>
    <property type="match status" value="1"/>
</dbReference>